<evidence type="ECO:0000313" key="2">
    <source>
        <dbReference type="Proteomes" id="UP001365781"/>
    </source>
</evidence>
<dbReference type="EMBL" id="JBBAYM010000558">
    <property type="protein sequence ID" value="MEI5617381.1"/>
    <property type="molecule type" value="Genomic_DNA"/>
</dbReference>
<dbReference type="Proteomes" id="UP001365781">
    <property type="component" value="Unassembled WGS sequence"/>
</dbReference>
<organism evidence="1 2">
    <name type="scientific">Streptomyces brasiliscabiei</name>
    <dbReference type="NCBI Taxonomy" id="2736302"/>
    <lineage>
        <taxon>Bacteria</taxon>
        <taxon>Bacillati</taxon>
        <taxon>Actinomycetota</taxon>
        <taxon>Actinomycetes</taxon>
        <taxon>Kitasatosporales</taxon>
        <taxon>Streptomycetaceae</taxon>
        <taxon>Streptomyces</taxon>
    </lineage>
</organism>
<accession>A0ABU8GXV9</accession>
<gene>
    <name evidence="1" type="ORF">WB403_50695</name>
</gene>
<evidence type="ECO:0000313" key="1">
    <source>
        <dbReference type="EMBL" id="MEI5617381.1"/>
    </source>
</evidence>
<protein>
    <recommendedName>
        <fullName evidence="3">Transposase</fullName>
    </recommendedName>
</protein>
<comment type="caution">
    <text evidence="1">The sequence shown here is derived from an EMBL/GenBank/DDBJ whole genome shotgun (WGS) entry which is preliminary data.</text>
</comment>
<sequence>MCSTDGRNHQQAVLPHWKAGTTSLTRIVESEGPLLSPFELLPDCTVAHIEQNLPWLAPRFYDPA</sequence>
<proteinExistence type="predicted"/>
<evidence type="ECO:0008006" key="3">
    <source>
        <dbReference type="Google" id="ProtNLM"/>
    </source>
</evidence>
<feature type="non-terminal residue" evidence="1">
    <location>
        <position position="64"/>
    </location>
</feature>
<reference evidence="1 2" key="1">
    <citation type="submission" date="2024-03" db="EMBL/GenBank/DDBJ databases">
        <title>First Report of Pectobacterium brasiliscabiei causing potato scab in china.</title>
        <authorList>
            <person name="Handique U."/>
        </authorList>
    </citation>
    <scope>NUCLEOTIDE SEQUENCE [LARGE SCALE GENOMIC DNA]</scope>
    <source>
        <strain evidence="1 2">ZRIMU1503</strain>
    </source>
</reference>
<name>A0ABU8GXV9_9ACTN</name>
<keyword evidence="2" id="KW-1185">Reference proteome</keyword>